<evidence type="ECO:0000256" key="1">
    <source>
        <dbReference type="SAM" id="MobiDB-lite"/>
    </source>
</evidence>
<evidence type="ECO:0000313" key="3">
    <source>
        <dbReference type="Proteomes" id="UP000326939"/>
    </source>
</evidence>
<feature type="region of interest" description="Disordered" evidence="1">
    <location>
        <begin position="482"/>
        <end position="515"/>
    </location>
</feature>
<feature type="compositionally biased region" description="Polar residues" evidence="1">
    <location>
        <begin position="35"/>
        <end position="44"/>
    </location>
</feature>
<dbReference type="PANTHER" id="PTHR31659:SF0">
    <property type="entry name" value="EMB|CAB61945.1"/>
    <property type="match status" value="1"/>
</dbReference>
<organism evidence="2 3">
    <name type="scientific">Salix brachista</name>
    <dbReference type="NCBI Taxonomy" id="2182728"/>
    <lineage>
        <taxon>Eukaryota</taxon>
        <taxon>Viridiplantae</taxon>
        <taxon>Streptophyta</taxon>
        <taxon>Embryophyta</taxon>
        <taxon>Tracheophyta</taxon>
        <taxon>Spermatophyta</taxon>
        <taxon>Magnoliopsida</taxon>
        <taxon>eudicotyledons</taxon>
        <taxon>Gunneridae</taxon>
        <taxon>Pentapetalae</taxon>
        <taxon>rosids</taxon>
        <taxon>fabids</taxon>
        <taxon>Malpighiales</taxon>
        <taxon>Salicaceae</taxon>
        <taxon>Saliceae</taxon>
        <taxon>Salix</taxon>
    </lineage>
</organism>
<reference evidence="3" key="1">
    <citation type="journal article" date="2019" name="Gigascience">
        <title>De novo genome assembly of the endangered Acer yangbiense, a plant species with extremely small populations endemic to Yunnan Province, China.</title>
        <authorList>
            <person name="Yang J."/>
            <person name="Wariss H.M."/>
            <person name="Tao L."/>
            <person name="Zhang R."/>
            <person name="Yun Q."/>
            <person name="Hollingsworth P."/>
            <person name="Dao Z."/>
            <person name="Luo G."/>
            <person name="Guo H."/>
            <person name="Ma Y."/>
            <person name="Sun W."/>
        </authorList>
    </citation>
    <scope>NUCLEOTIDE SEQUENCE [LARGE SCALE GENOMIC DNA]</scope>
    <source>
        <strain evidence="3">cv. br00</strain>
    </source>
</reference>
<dbReference type="InterPro" id="IPR008004">
    <property type="entry name" value="OCTOPUS-like"/>
</dbReference>
<dbReference type="Pfam" id="PF05340">
    <property type="entry name" value="DUF740"/>
    <property type="match status" value="3"/>
</dbReference>
<feature type="compositionally biased region" description="Low complexity" evidence="1">
    <location>
        <begin position="593"/>
        <end position="606"/>
    </location>
</feature>
<comment type="caution">
    <text evidence="2">The sequence shown here is derived from an EMBL/GenBank/DDBJ whole genome shotgun (WGS) entry which is preliminary data.</text>
</comment>
<accession>A0A5N5LDW5</accession>
<feature type="region of interest" description="Disordered" evidence="1">
    <location>
        <begin position="344"/>
        <end position="382"/>
    </location>
</feature>
<dbReference type="EMBL" id="VDCV01000009">
    <property type="protein sequence ID" value="KAB5540887.1"/>
    <property type="molecule type" value="Genomic_DNA"/>
</dbReference>
<dbReference type="PANTHER" id="PTHR31659">
    <property type="entry name" value="PROTEIN: UPF0503-LIKE PROTEIN, PUTATIVE (DUF740)-RELATED"/>
    <property type="match status" value="1"/>
</dbReference>
<dbReference type="AlphaFoldDB" id="A0A5N5LDW5"/>
<proteinExistence type="predicted"/>
<feature type="region of interest" description="Disordered" evidence="1">
    <location>
        <begin position="98"/>
        <end position="127"/>
    </location>
</feature>
<feature type="region of interest" description="Disordered" evidence="1">
    <location>
        <begin position="35"/>
        <end position="58"/>
    </location>
</feature>
<gene>
    <name evidence="2" type="ORF">DKX38_013861</name>
</gene>
<dbReference type="Proteomes" id="UP000326939">
    <property type="component" value="Chromosome 9"/>
</dbReference>
<keyword evidence="3" id="KW-1185">Reference proteome</keyword>
<protein>
    <submittedName>
        <fullName evidence="2">Uncharacterized protein</fullName>
    </submittedName>
</protein>
<name>A0A5N5LDW5_9ROSI</name>
<evidence type="ECO:0000313" key="2">
    <source>
        <dbReference type="EMBL" id="KAB5540887.1"/>
    </source>
</evidence>
<feature type="compositionally biased region" description="Basic residues" evidence="1">
    <location>
        <begin position="48"/>
        <end position="58"/>
    </location>
</feature>
<feature type="compositionally biased region" description="Basic and acidic residues" evidence="1">
    <location>
        <begin position="344"/>
        <end position="354"/>
    </location>
</feature>
<feature type="region of interest" description="Disordered" evidence="1">
    <location>
        <begin position="585"/>
        <end position="606"/>
    </location>
</feature>
<feature type="compositionally biased region" description="Low complexity" evidence="1">
    <location>
        <begin position="101"/>
        <end position="120"/>
    </location>
</feature>
<sequence>MKGFLSFISTLPATHRSLLHALPPLSLKHELSFHSTPPAMTQAPQPHPQKHRHLSCHRHPSKPITGLCASCLRERLAGIDPDTHQETPVTHLAAELRRSKSYSSTTTSNNINASTTATTSEPRRRSCDVRPARNTLNGLFHVDDKRRSSSIEKPKGLDSGLELKEEEILGEIRVSAQNANNCERNVEDFEEDGEFKTMKEFIDLEWEGKKTGGRDLKDIAGSFWEVASVFSKKLGKWQRKHRRKEKTDGENLGGLVKNEKLSIRKLRETQSEIGEYGFGRRSCDTDPRLSVDVARLSVDDSRYSFDEPRASWDGNLIGKNYPRLTPLVSVMEDVKLPSCGVENAKENDSLKNEGESSPGGTMLTRNYYSDRRRSSFDRSGSNRRVGLGDEEFKSMSNAKVSPETVGLFHGAKLLVTEKELKGSNWYSLKDHREENVDAVSKCASSITGGGASKKGFKFKNSRKWYGAWNIWGLMQRSSQSKCGDEESRASGNAVDGPIPESCQNSSGVADGEADRIESPKLIRSYTASERDSCQMDCSANGSGSKASGIKRGEELLLQRNRSSRYSPNNFDNGLPGFYLSPLRSYRRSKSGKSRLNNSNSMSRNVL</sequence>